<feature type="signal peptide" evidence="2">
    <location>
        <begin position="1"/>
        <end position="18"/>
    </location>
</feature>
<dbReference type="RefSeq" id="WP_191698909.1">
    <property type="nucleotide sequence ID" value="NZ_JACSPZ010000002.1"/>
</dbReference>
<evidence type="ECO:0000256" key="1">
    <source>
        <dbReference type="SAM" id="MobiDB-lite"/>
    </source>
</evidence>
<evidence type="ECO:0000256" key="2">
    <source>
        <dbReference type="SAM" id="SignalP"/>
    </source>
</evidence>
<dbReference type="Proteomes" id="UP000619101">
    <property type="component" value="Unassembled WGS sequence"/>
</dbReference>
<accession>A0ABR8XVH5</accession>
<keyword evidence="2" id="KW-0732">Signal</keyword>
<evidence type="ECO:0008006" key="5">
    <source>
        <dbReference type="Google" id="ProtNLM"/>
    </source>
</evidence>
<gene>
    <name evidence="3" type="ORF">H9635_04230</name>
</gene>
<keyword evidence="4" id="KW-1185">Reference proteome</keyword>
<dbReference type="EMBL" id="JACSPZ010000002">
    <property type="protein sequence ID" value="MBD8035937.1"/>
    <property type="molecule type" value="Genomic_DNA"/>
</dbReference>
<dbReference type="InterPro" id="IPR025623">
    <property type="entry name" value="YusW"/>
</dbReference>
<protein>
    <recommendedName>
        <fullName evidence="5">YusW-like protein</fullName>
    </recommendedName>
</protein>
<name>A0ABR8XVH5_9BACL</name>
<comment type="caution">
    <text evidence="3">The sequence shown here is derived from an EMBL/GenBank/DDBJ whole genome shotgun (WGS) entry which is preliminary data.</text>
</comment>
<organism evidence="3 4">
    <name type="scientific">Solibacillus faecavium</name>
    <dbReference type="NCBI Taxonomy" id="2762221"/>
    <lineage>
        <taxon>Bacteria</taxon>
        <taxon>Bacillati</taxon>
        <taxon>Bacillota</taxon>
        <taxon>Bacilli</taxon>
        <taxon>Bacillales</taxon>
        <taxon>Caryophanaceae</taxon>
        <taxon>Solibacillus</taxon>
    </lineage>
</organism>
<evidence type="ECO:0000313" key="3">
    <source>
        <dbReference type="EMBL" id="MBD8035937.1"/>
    </source>
</evidence>
<reference evidence="3 4" key="1">
    <citation type="submission" date="2020-08" db="EMBL/GenBank/DDBJ databases">
        <title>A Genomic Blueprint of the Chicken Gut Microbiome.</title>
        <authorList>
            <person name="Gilroy R."/>
            <person name="Ravi A."/>
            <person name="Getino M."/>
            <person name="Pursley I."/>
            <person name="Horton D.L."/>
            <person name="Alikhan N.-F."/>
            <person name="Baker D."/>
            <person name="Gharbi K."/>
            <person name="Hall N."/>
            <person name="Watson M."/>
            <person name="Adriaenssens E.M."/>
            <person name="Foster-Nyarko E."/>
            <person name="Jarju S."/>
            <person name="Secka A."/>
            <person name="Antonio M."/>
            <person name="Oren A."/>
            <person name="Chaudhuri R."/>
            <person name="La Ragione R.M."/>
            <person name="Hildebrand F."/>
            <person name="Pallen M.J."/>
        </authorList>
    </citation>
    <scope>NUCLEOTIDE SEQUENCE [LARGE SCALE GENOMIC DNA]</scope>
    <source>
        <strain evidence="3 4">A46</strain>
    </source>
</reference>
<feature type="chain" id="PRO_5045872902" description="YusW-like protein" evidence="2">
    <location>
        <begin position="19"/>
        <end position="159"/>
    </location>
</feature>
<feature type="region of interest" description="Disordered" evidence="1">
    <location>
        <begin position="25"/>
        <end position="52"/>
    </location>
</feature>
<dbReference type="Pfam" id="PF14039">
    <property type="entry name" value="YusW"/>
    <property type="match status" value="1"/>
</dbReference>
<dbReference type="PROSITE" id="PS51257">
    <property type="entry name" value="PROKAR_LIPOPROTEIN"/>
    <property type="match status" value="1"/>
</dbReference>
<sequence>MKKLALFLAIGTSAFLVACGDKEEATNLPDNAPTEQNTMDQTSKDTNTDTTNAPYNFTHFDLDIKYADNKSYEVDYENEASRAEATIDDEVNNSKIEGNEATNTLVPIFESFTFDANTDSDAVIDEVLEKFNQPDSFLEVEIEIKFADGTVKEYRRTNQ</sequence>
<proteinExistence type="predicted"/>
<evidence type="ECO:0000313" key="4">
    <source>
        <dbReference type="Proteomes" id="UP000619101"/>
    </source>
</evidence>